<keyword evidence="1" id="KW-0732">Signal</keyword>
<dbReference type="OrthoDB" id="6399635at2"/>
<dbReference type="CDD" id="cd02966">
    <property type="entry name" value="TlpA_like_family"/>
    <property type="match status" value="1"/>
</dbReference>
<feature type="chain" id="PRO_5011486268" evidence="1">
    <location>
        <begin position="20"/>
        <end position="476"/>
    </location>
</feature>
<accession>A0A1H9HNQ3</accession>
<dbReference type="PANTHER" id="PTHR42852:SF13">
    <property type="entry name" value="PROTEIN DIPZ"/>
    <property type="match status" value="1"/>
</dbReference>
<dbReference type="InParanoid" id="A0A1H9HNQ3"/>
<dbReference type="PROSITE" id="PS51352">
    <property type="entry name" value="THIOREDOXIN_2"/>
    <property type="match status" value="1"/>
</dbReference>
<name>A0A1H9HNQ3_9BACT</name>
<dbReference type="InterPro" id="IPR036249">
    <property type="entry name" value="Thioredoxin-like_sf"/>
</dbReference>
<feature type="domain" description="Thioredoxin" evidence="2">
    <location>
        <begin position="328"/>
        <end position="468"/>
    </location>
</feature>
<dbReference type="SUPFAM" id="SSF52833">
    <property type="entry name" value="Thioredoxin-like"/>
    <property type="match status" value="1"/>
</dbReference>
<protein>
    <submittedName>
        <fullName evidence="3">Alkyl hydroperoxide reductase subunit AhpC (Peroxiredoxin)</fullName>
    </submittedName>
</protein>
<sequence length="476" mass="55220">MKFLSLFALLFPFASVLLAQEGYKISVDIEGYDQEILTMANNILDKQYLMDTAYQTEDGSYLFVGDEPLPAGIYLVVTQPDNNYFQMLIGTDGDQEFSLSTQLTNLGKVTAKGSRENELFFGYMDFLNNMQEESKPLVQVLQDSTTTDARREEVTKEMEGFDLRVKAKQDDIIKEHPASFVAAIIRTNQSNNPPEYPEIADETERRTAQLKWLQKHYFDPIDLKDERLLRTPFLFNRIEYFVDKLHVQHPDTVSKTIDGVLDLMDPKSEMFKYYVVHFINKAAASKIVGMDAVYVHMVDNYYSNGRAYWTDEEQLKSMQENAERARPLLIGKQAPNMKMSRRDGTPVELYDLKANYTILYFWQFACPSCKKSTPFMKEFYEKWKDKGVEIFSICTKQGEIGKCWEYIDDNGIGEWLHATDRYMRFYKDYDIRSTPSIFVLDENKKIVSKRIGAQQLDELLTALERQKELEAEASGK</sequence>
<dbReference type="STRING" id="478744.SAMN05444359_11328"/>
<dbReference type="GO" id="GO:0016209">
    <property type="term" value="F:antioxidant activity"/>
    <property type="evidence" value="ECO:0007669"/>
    <property type="project" value="InterPro"/>
</dbReference>
<dbReference type="InterPro" id="IPR050553">
    <property type="entry name" value="Thioredoxin_ResA/DsbE_sf"/>
</dbReference>
<dbReference type="Pfam" id="PF17127">
    <property type="entry name" value="DUF5106"/>
    <property type="match status" value="1"/>
</dbReference>
<evidence type="ECO:0000313" key="4">
    <source>
        <dbReference type="Proteomes" id="UP000199021"/>
    </source>
</evidence>
<keyword evidence="4" id="KW-1185">Reference proteome</keyword>
<dbReference type="InterPro" id="IPR033395">
    <property type="entry name" value="DUF5106"/>
</dbReference>
<dbReference type="Proteomes" id="UP000199021">
    <property type="component" value="Unassembled WGS sequence"/>
</dbReference>
<evidence type="ECO:0000259" key="2">
    <source>
        <dbReference type="PROSITE" id="PS51352"/>
    </source>
</evidence>
<organism evidence="3 4">
    <name type="scientific">Neolewinella agarilytica</name>
    <dbReference type="NCBI Taxonomy" id="478744"/>
    <lineage>
        <taxon>Bacteria</taxon>
        <taxon>Pseudomonadati</taxon>
        <taxon>Bacteroidota</taxon>
        <taxon>Saprospiria</taxon>
        <taxon>Saprospirales</taxon>
        <taxon>Lewinellaceae</taxon>
        <taxon>Neolewinella</taxon>
    </lineage>
</organism>
<reference evidence="4" key="1">
    <citation type="submission" date="2016-10" db="EMBL/GenBank/DDBJ databases">
        <authorList>
            <person name="Varghese N."/>
            <person name="Submissions S."/>
        </authorList>
    </citation>
    <scope>NUCLEOTIDE SEQUENCE [LARGE SCALE GENOMIC DNA]</scope>
    <source>
        <strain evidence="4">DSM 24740</strain>
    </source>
</reference>
<dbReference type="PANTHER" id="PTHR42852">
    <property type="entry name" value="THIOL:DISULFIDE INTERCHANGE PROTEIN DSBE"/>
    <property type="match status" value="1"/>
</dbReference>
<dbReference type="EMBL" id="FOFB01000013">
    <property type="protein sequence ID" value="SEQ63960.1"/>
    <property type="molecule type" value="Genomic_DNA"/>
</dbReference>
<dbReference type="InterPro" id="IPR013766">
    <property type="entry name" value="Thioredoxin_domain"/>
</dbReference>
<dbReference type="InterPro" id="IPR000866">
    <property type="entry name" value="AhpC/TSA"/>
</dbReference>
<proteinExistence type="predicted"/>
<feature type="signal peptide" evidence="1">
    <location>
        <begin position="1"/>
        <end position="19"/>
    </location>
</feature>
<gene>
    <name evidence="3" type="ORF">SAMN05444359_11328</name>
</gene>
<dbReference type="Gene3D" id="3.40.30.10">
    <property type="entry name" value="Glutaredoxin"/>
    <property type="match status" value="1"/>
</dbReference>
<dbReference type="GO" id="GO:0016491">
    <property type="term" value="F:oxidoreductase activity"/>
    <property type="evidence" value="ECO:0007669"/>
    <property type="project" value="InterPro"/>
</dbReference>
<dbReference type="Pfam" id="PF00578">
    <property type="entry name" value="AhpC-TSA"/>
    <property type="match status" value="1"/>
</dbReference>
<dbReference type="AlphaFoldDB" id="A0A1H9HNQ3"/>
<evidence type="ECO:0000313" key="3">
    <source>
        <dbReference type="EMBL" id="SEQ63960.1"/>
    </source>
</evidence>
<evidence type="ECO:0000256" key="1">
    <source>
        <dbReference type="SAM" id="SignalP"/>
    </source>
</evidence>
<dbReference type="RefSeq" id="WP_090169014.1">
    <property type="nucleotide sequence ID" value="NZ_FOFB01000013.1"/>
</dbReference>